<evidence type="ECO:0000313" key="2">
    <source>
        <dbReference type="EMBL" id="KAK3941655.1"/>
    </source>
</evidence>
<dbReference type="Proteomes" id="UP001303473">
    <property type="component" value="Unassembled WGS sequence"/>
</dbReference>
<organism evidence="2 3">
    <name type="scientific">Diplogelasinospora grovesii</name>
    <dbReference type="NCBI Taxonomy" id="303347"/>
    <lineage>
        <taxon>Eukaryota</taxon>
        <taxon>Fungi</taxon>
        <taxon>Dikarya</taxon>
        <taxon>Ascomycota</taxon>
        <taxon>Pezizomycotina</taxon>
        <taxon>Sordariomycetes</taxon>
        <taxon>Sordariomycetidae</taxon>
        <taxon>Sordariales</taxon>
        <taxon>Diplogelasinosporaceae</taxon>
        <taxon>Diplogelasinospora</taxon>
    </lineage>
</organism>
<accession>A0AAN6NA79</accession>
<dbReference type="EMBL" id="MU853781">
    <property type="protein sequence ID" value="KAK3941655.1"/>
    <property type="molecule type" value="Genomic_DNA"/>
</dbReference>
<keyword evidence="3" id="KW-1185">Reference proteome</keyword>
<name>A0AAN6NA79_9PEZI</name>
<feature type="non-terminal residue" evidence="2">
    <location>
        <position position="69"/>
    </location>
</feature>
<proteinExistence type="predicted"/>
<sequence>RSDFHRHPPRPTARRQRHQVNRGTDHQELSIQLLTRATAIFADSARVRKRLHCWASRISSHQPGWDQWL</sequence>
<feature type="region of interest" description="Disordered" evidence="1">
    <location>
        <begin position="1"/>
        <end position="27"/>
    </location>
</feature>
<comment type="caution">
    <text evidence="2">The sequence shown here is derived from an EMBL/GenBank/DDBJ whole genome shotgun (WGS) entry which is preliminary data.</text>
</comment>
<gene>
    <name evidence="2" type="ORF">QBC46DRAFT_244127</name>
</gene>
<evidence type="ECO:0000313" key="3">
    <source>
        <dbReference type="Proteomes" id="UP001303473"/>
    </source>
</evidence>
<evidence type="ECO:0000256" key="1">
    <source>
        <dbReference type="SAM" id="MobiDB-lite"/>
    </source>
</evidence>
<dbReference type="AlphaFoldDB" id="A0AAN6NA79"/>
<feature type="non-terminal residue" evidence="2">
    <location>
        <position position="1"/>
    </location>
</feature>
<reference evidence="3" key="1">
    <citation type="journal article" date="2023" name="Mol. Phylogenet. Evol.">
        <title>Genome-scale phylogeny and comparative genomics of the fungal order Sordariales.</title>
        <authorList>
            <person name="Hensen N."/>
            <person name="Bonometti L."/>
            <person name="Westerberg I."/>
            <person name="Brannstrom I.O."/>
            <person name="Guillou S."/>
            <person name="Cros-Aarteil S."/>
            <person name="Calhoun S."/>
            <person name="Haridas S."/>
            <person name="Kuo A."/>
            <person name="Mondo S."/>
            <person name="Pangilinan J."/>
            <person name="Riley R."/>
            <person name="LaButti K."/>
            <person name="Andreopoulos B."/>
            <person name="Lipzen A."/>
            <person name="Chen C."/>
            <person name="Yan M."/>
            <person name="Daum C."/>
            <person name="Ng V."/>
            <person name="Clum A."/>
            <person name="Steindorff A."/>
            <person name="Ohm R.A."/>
            <person name="Martin F."/>
            <person name="Silar P."/>
            <person name="Natvig D.O."/>
            <person name="Lalanne C."/>
            <person name="Gautier V."/>
            <person name="Ament-Velasquez S.L."/>
            <person name="Kruys A."/>
            <person name="Hutchinson M.I."/>
            <person name="Powell A.J."/>
            <person name="Barry K."/>
            <person name="Miller A.N."/>
            <person name="Grigoriev I.V."/>
            <person name="Debuchy R."/>
            <person name="Gladieux P."/>
            <person name="Hiltunen Thoren M."/>
            <person name="Johannesson H."/>
        </authorList>
    </citation>
    <scope>NUCLEOTIDE SEQUENCE [LARGE SCALE GENOMIC DNA]</scope>
    <source>
        <strain evidence="3">CBS 340.73</strain>
    </source>
</reference>
<feature type="compositionally biased region" description="Basic residues" evidence="1">
    <location>
        <begin position="7"/>
        <end position="20"/>
    </location>
</feature>
<protein>
    <submittedName>
        <fullName evidence="2">Uncharacterized protein</fullName>
    </submittedName>
</protein>